<dbReference type="AlphaFoldDB" id="A0A5B7F829"/>
<accession>A0A5B7F829</accession>
<gene>
    <name evidence="1" type="ORF">E2C01_035287</name>
</gene>
<proteinExistence type="predicted"/>
<dbReference type="EMBL" id="VSRR010005150">
    <property type="protein sequence ID" value="MPC41687.1"/>
    <property type="molecule type" value="Genomic_DNA"/>
</dbReference>
<evidence type="ECO:0000313" key="2">
    <source>
        <dbReference type="Proteomes" id="UP000324222"/>
    </source>
</evidence>
<comment type="caution">
    <text evidence="1">The sequence shown here is derived from an EMBL/GenBank/DDBJ whole genome shotgun (WGS) entry which is preliminary data.</text>
</comment>
<sequence length="29" mass="3486">MAIYKIVNGIEKMDKEDLVLVREDRTYKD</sequence>
<evidence type="ECO:0000313" key="1">
    <source>
        <dbReference type="EMBL" id="MPC41687.1"/>
    </source>
</evidence>
<reference evidence="1 2" key="1">
    <citation type="submission" date="2019-05" db="EMBL/GenBank/DDBJ databases">
        <title>Another draft genome of Portunus trituberculatus and its Hox gene families provides insights of decapod evolution.</title>
        <authorList>
            <person name="Jeong J.-H."/>
            <person name="Song I."/>
            <person name="Kim S."/>
            <person name="Choi T."/>
            <person name="Kim D."/>
            <person name="Ryu S."/>
            <person name="Kim W."/>
        </authorList>
    </citation>
    <scope>NUCLEOTIDE SEQUENCE [LARGE SCALE GENOMIC DNA]</scope>
    <source>
        <tissue evidence="1">Muscle</tissue>
    </source>
</reference>
<name>A0A5B7F829_PORTR</name>
<protein>
    <submittedName>
        <fullName evidence="1">Uncharacterized protein</fullName>
    </submittedName>
</protein>
<keyword evidence="2" id="KW-1185">Reference proteome</keyword>
<dbReference type="Proteomes" id="UP000324222">
    <property type="component" value="Unassembled WGS sequence"/>
</dbReference>
<organism evidence="1 2">
    <name type="scientific">Portunus trituberculatus</name>
    <name type="common">Swimming crab</name>
    <name type="synonym">Neptunus trituberculatus</name>
    <dbReference type="NCBI Taxonomy" id="210409"/>
    <lineage>
        <taxon>Eukaryota</taxon>
        <taxon>Metazoa</taxon>
        <taxon>Ecdysozoa</taxon>
        <taxon>Arthropoda</taxon>
        <taxon>Crustacea</taxon>
        <taxon>Multicrustacea</taxon>
        <taxon>Malacostraca</taxon>
        <taxon>Eumalacostraca</taxon>
        <taxon>Eucarida</taxon>
        <taxon>Decapoda</taxon>
        <taxon>Pleocyemata</taxon>
        <taxon>Brachyura</taxon>
        <taxon>Eubrachyura</taxon>
        <taxon>Portunoidea</taxon>
        <taxon>Portunidae</taxon>
        <taxon>Portuninae</taxon>
        <taxon>Portunus</taxon>
    </lineage>
</organism>